<name>A0A2A6CFC2_PRIPA</name>
<keyword evidence="2" id="KW-1185">Reference proteome</keyword>
<sequence length="89" mass="10093">RNRFSFLSTPMVHGCTISVSVHPKWASLLALRLRCSTLDAKKRIDLTGVNFEECTRGHFTIVVKESDDTSGVFGRIRECIGEFRVEEFS</sequence>
<accession>A0A2A6CFC2</accession>
<reference evidence="1" key="2">
    <citation type="submission" date="2022-06" db="UniProtKB">
        <authorList>
            <consortium name="EnsemblMetazoa"/>
        </authorList>
    </citation>
    <scope>IDENTIFICATION</scope>
    <source>
        <strain evidence="1">PS312</strain>
    </source>
</reference>
<organism evidence="1 2">
    <name type="scientific">Pristionchus pacificus</name>
    <name type="common">Parasitic nematode worm</name>
    <dbReference type="NCBI Taxonomy" id="54126"/>
    <lineage>
        <taxon>Eukaryota</taxon>
        <taxon>Metazoa</taxon>
        <taxon>Ecdysozoa</taxon>
        <taxon>Nematoda</taxon>
        <taxon>Chromadorea</taxon>
        <taxon>Rhabditida</taxon>
        <taxon>Rhabditina</taxon>
        <taxon>Diplogasteromorpha</taxon>
        <taxon>Diplogasteroidea</taxon>
        <taxon>Neodiplogasteridae</taxon>
        <taxon>Pristionchus</taxon>
    </lineage>
</organism>
<protein>
    <submittedName>
        <fullName evidence="1">Uncharacterized protein</fullName>
    </submittedName>
</protein>
<gene>
    <name evidence="1" type="primary">WBGene00113997</name>
</gene>
<dbReference type="EnsemblMetazoa" id="PPA24443.1">
    <property type="protein sequence ID" value="PPA24443.1"/>
    <property type="gene ID" value="WBGene00113997"/>
</dbReference>
<proteinExistence type="predicted"/>
<accession>A0A8R1UH92</accession>
<reference evidence="2" key="1">
    <citation type="journal article" date="2008" name="Nat. Genet.">
        <title>The Pristionchus pacificus genome provides a unique perspective on nematode lifestyle and parasitism.</title>
        <authorList>
            <person name="Dieterich C."/>
            <person name="Clifton S.W."/>
            <person name="Schuster L.N."/>
            <person name="Chinwalla A."/>
            <person name="Delehaunty K."/>
            <person name="Dinkelacker I."/>
            <person name="Fulton L."/>
            <person name="Fulton R."/>
            <person name="Godfrey J."/>
            <person name="Minx P."/>
            <person name="Mitreva M."/>
            <person name="Roeseler W."/>
            <person name="Tian H."/>
            <person name="Witte H."/>
            <person name="Yang S.P."/>
            <person name="Wilson R.K."/>
            <person name="Sommer R.J."/>
        </authorList>
    </citation>
    <scope>NUCLEOTIDE SEQUENCE [LARGE SCALE GENOMIC DNA]</scope>
    <source>
        <strain evidence="2">PS312</strain>
    </source>
</reference>
<dbReference type="AlphaFoldDB" id="A0A2A6CFC2"/>
<dbReference type="Proteomes" id="UP000005239">
    <property type="component" value="Unassembled WGS sequence"/>
</dbReference>
<evidence type="ECO:0000313" key="1">
    <source>
        <dbReference type="EnsemblMetazoa" id="PPA24443.1"/>
    </source>
</evidence>
<evidence type="ECO:0000313" key="2">
    <source>
        <dbReference type="Proteomes" id="UP000005239"/>
    </source>
</evidence>